<comment type="caution">
    <text evidence="5">The sequence shown here is derived from an EMBL/GenBank/DDBJ whole genome shotgun (WGS) entry which is preliminary data.</text>
</comment>
<dbReference type="Pfam" id="PF00905">
    <property type="entry name" value="Transpeptidase"/>
    <property type="match status" value="1"/>
</dbReference>
<dbReference type="InterPro" id="IPR012338">
    <property type="entry name" value="Beta-lactam/transpept-like"/>
</dbReference>
<dbReference type="SUPFAM" id="SSF56601">
    <property type="entry name" value="beta-lactamase/transpeptidase-like"/>
    <property type="match status" value="1"/>
</dbReference>
<dbReference type="SUPFAM" id="SSF56519">
    <property type="entry name" value="Penicillin binding protein dimerisation domain"/>
    <property type="match status" value="1"/>
</dbReference>
<dbReference type="GO" id="GO:0071555">
    <property type="term" value="P:cell wall organization"/>
    <property type="evidence" value="ECO:0007669"/>
    <property type="project" value="TreeGrafter"/>
</dbReference>
<proteinExistence type="predicted"/>
<dbReference type="Gene3D" id="3.40.710.10">
    <property type="entry name" value="DD-peptidase/beta-lactamase superfamily"/>
    <property type="match status" value="1"/>
</dbReference>
<keyword evidence="5" id="KW-0808">Transferase</keyword>
<evidence type="ECO:0000259" key="4">
    <source>
        <dbReference type="Pfam" id="PF03717"/>
    </source>
</evidence>
<evidence type="ECO:0000256" key="1">
    <source>
        <dbReference type="ARBA" id="ARBA00004370"/>
    </source>
</evidence>
<dbReference type="Gene3D" id="3.90.1310.10">
    <property type="entry name" value="Penicillin-binding protein 2a (Domain 2)"/>
    <property type="match status" value="1"/>
</dbReference>
<dbReference type="InterPro" id="IPR036138">
    <property type="entry name" value="PBP_dimer_sf"/>
</dbReference>
<dbReference type="AlphaFoldDB" id="K1T8P6"/>
<protein>
    <submittedName>
        <fullName evidence="5">Peptidoglycan glycosyltransferase</fullName>
    </submittedName>
</protein>
<feature type="domain" description="Penicillin-binding protein dimerisation" evidence="4">
    <location>
        <begin position="45"/>
        <end position="142"/>
    </location>
</feature>
<dbReference type="InterPro" id="IPR005311">
    <property type="entry name" value="PBP_dimer"/>
</dbReference>
<dbReference type="InterPro" id="IPR050515">
    <property type="entry name" value="Beta-lactam/transpept"/>
</dbReference>
<dbReference type="GO" id="GO:0016740">
    <property type="term" value="F:transferase activity"/>
    <property type="evidence" value="ECO:0007669"/>
    <property type="project" value="UniProtKB-KW"/>
</dbReference>
<dbReference type="EMBL" id="AJWY01007464">
    <property type="protein sequence ID" value="EKC63924.1"/>
    <property type="molecule type" value="Genomic_DNA"/>
</dbReference>
<name>K1T8P6_9ZZZZ</name>
<evidence type="ECO:0000256" key="2">
    <source>
        <dbReference type="ARBA" id="ARBA00023136"/>
    </source>
</evidence>
<organism evidence="5">
    <name type="scientific">human gut metagenome</name>
    <dbReference type="NCBI Taxonomy" id="408170"/>
    <lineage>
        <taxon>unclassified sequences</taxon>
        <taxon>metagenomes</taxon>
        <taxon>organismal metagenomes</taxon>
    </lineage>
</organism>
<dbReference type="Pfam" id="PF03717">
    <property type="entry name" value="PBP_dimer"/>
    <property type="match status" value="1"/>
</dbReference>
<accession>K1T8P6</accession>
<evidence type="ECO:0000259" key="3">
    <source>
        <dbReference type="Pfam" id="PF00905"/>
    </source>
</evidence>
<dbReference type="GO" id="GO:0008658">
    <property type="term" value="F:penicillin binding"/>
    <property type="evidence" value="ECO:0007669"/>
    <property type="project" value="InterPro"/>
</dbReference>
<reference evidence="5" key="1">
    <citation type="journal article" date="2013" name="Environ. Microbiol.">
        <title>Microbiota from the distal guts of lean and obese adolescents exhibit partial functional redundancy besides clear differences in community structure.</title>
        <authorList>
            <person name="Ferrer M."/>
            <person name="Ruiz A."/>
            <person name="Lanza F."/>
            <person name="Haange S.B."/>
            <person name="Oberbach A."/>
            <person name="Till H."/>
            <person name="Bargiela R."/>
            <person name="Campoy C."/>
            <person name="Segura M.T."/>
            <person name="Richter M."/>
            <person name="von Bergen M."/>
            <person name="Seifert J."/>
            <person name="Suarez A."/>
        </authorList>
    </citation>
    <scope>NUCLEOTIDE SEQUENCE</scope>
</reference>
<feature type="non-terminal residue" evidence="5">
    <location>
        <position position="1"/>
    </location>
</feature>
<feature type="domain" description="Penicillin-binding protein transpeptidase" evidence="3">
    <location>
        <begin position="191"/>
        <end position="252"/>
    </location>
</feature>
<dbReference type="InterPro" id="IPR001460">
    <property type="entry name" value="PCN-bd_Tpept"/>
</dbReference>
<sequence length="253" mass="27725">LMSYCREKFEINNNYSAADMRIIAGLRYSIKTRYIDKLYLPDYVFVQDASMELITSLKENNVPGFEVTVSYTRQYHTNLAAHLLGYTGKMNAEEYTTYKTQGYPMSATVGKDGAELAFEKYLHGTNGTAIVTKNASGTVTGTTYTKEPEPGDQVSLTIDLDLQAAAEQSLTRGIENMKSKSTETSDAVGGGALVAVDVATGQPLAIANYPTFDLQTLFQSQESYDAVKDAENEPLFNRALLGQYSPGSTFKPC</sequence>
<evidence type="ECO:0000313" key="5">
    <source>
        <dbReference type="EMBL" id="EKC63924.1"/>
    </source>
</evidence>
<keyword evidence="2" id="KW-0472">Membrane</keyword>
<dbReference type="PANTHER" id="PTHR30627">
    <property type="entry name" value="PEPTIDOGLYCAN D,D-TRANSPEPTIDASE"/>
    <property type="match status" value="1"/>
</dbReference>
<feature type="non-terminal residue" evidence="5">
    <location>
        <position position="253"/>
    </location>
</feature>
<dbReference type="GO" id="GO:0005886">
    <property type="term" value="C:plasma membrane"/>
    <property type="evidence" value="ECO:0007669"/>
    <property type="project" value="TreeGrafter"/>
</dbReference>
<gene>
    <name evidence="5" type="ORF">LEA_11097</name>
</gene>
<comment type="subcellular location">
    <subcellularLocation>
        <location evidence="1">Membrane</location>
    </subcellularLocation>
</comment>